<proteinExistence type="predicted"/>
<reference evidence="1" key="1">
    <citation type="submission" date="2020-08" db="EMBL/GenBank/DDBJ databases">
        <title>Multicomponent nature underlies the extraordinary mechanical properties of spider dragline silk.</title>
        <authorList>
            <person name="Kono N."/>
            <person name="Nakamura H."/>
            <person name="Mori M."/>
            <person name="Yoshida Y."/>
            <person name="Ohtoshi R."/>
            <person name="Malay A.D."/>
            <person name="Moran D.A.P."/>
            <person name="Tomita M."/>
            <person name="Numata K."/>
            <person name="Arakawa K."/>
        </authorList>
    </citation>
    <scope>NUCLEOTIDE SEQUENCE</scope>
</reference>
<comment type="caution">
    <text evidence="1">The sequence shown here is derived from an EMBL/GenBank/DDBJ whole genome shotgun (WGS) entry which is preliminary data.</text>
</comment>
<organism evidence="1 2">
    <name type="scientific">Trichonephila clavipes</name>
    <name type="common">Golden silk orbweaver</name>
    <name type="synonym">Nephila clavipes</name>
    <dbReference type="NCBI Taxonomy" id="2585209"/>
    <lineage>
        <taxon>Eukaryota</taxon>
        <taxon>Metazoa</taxon>
        <taxon>Ecdysozoa</taxon>
        <taxon>Arthropoda</taxon>
        <taxon>Chelicerata</taxon>
        <taxon>Arachnida</taxon>
        <taxon>Araneae</taxon>
        <taxon>Araneomorphae</taxon>
        <taxon>Entelegynae</taxon>
        <taxon>Araneoidea</taxon>
        <taxon>Nephilidae</taxon>
        <taxon>Trichonephila</taxon>
    </lineage>
</organism>
<name>A0A8X6VZ85_TRICX</name>
<evidence type="ECO:0000313" key="1">
    <source>
        <dbReference type="EMBL" id="GFY25250.1"/>
    </source>
</evidence>
<gene>
    <name evidence="1" type="ORF">TNCV_2483711</name>
</gene>
<dbReference type="EMBL" id="BMAU01021371">
    <property type="protein sequence ID" value="GFY25250.1"/>
    <property type="molecule type" value="Genomic_DNA"/>
</dbReference>
<protein>
    <submittedName>
        <fullName evidence="1">Uncharacterized protein</fullName>
    </submittedName>
</protein>
<keyword evidence="2" id="KW-1185">Reference proteome</keyword>
<dbReference type="AlphaFoldDB" id="A0A8X6VZ85"/>
<sequence>MLQGVPVTAHQDVWFMHDDTPPPCSIFREMNWTRRTFCLVSMLFRTQSLGFPLGPPEIACVFDAGVYRRILRHGSSSLQLTSSAHRICLNASDNPSSVGFGCSMT</sequence>
<accession>A0A8X6VZ85</accession>
<dbReference type="Proteomes" id="UP000887159">
    <property type="component" value="Unassembled WGS sequence"/>
</dbReference>
<evidence type="ECO:0000313" key="2">
    <source>
        <dbReference type="Proteomes" id="UP000887159"/>
    </source>
</evidence>